<dbReference type="Proteomes" id="UP001177021">
    <property type="component" value="Unassembled WGS sequence"/>
</dbReference>
<evidence type="ECO:0000313" key="2">
    <source>
        <dbReference type="Proteomes" id="UP001177021"/>
    </source>
</evidence>
<name>A0ACB0IX27_TRIPR</name>
<accession>A0ACB0IX27</accession>
<sequence>MNNVMYVTAQYNIKVSFHFISNIHAMIQGCRVIKREGSENPNKRISIHCFNHLISIKREGSENPSKRISIHCFNRLISSINSFRGCPENFQWSINADSVSERGAATTKFSARQLIINSC</sequence>
<comment type="caution">
    <text evidence="1">The sequence shown here is derived from an EMBL/GenBank/DDBJ whole genome shotgun (WGS) entry which is preliminary data.</text>
</comment>
<gene>
    <name evidence="1" type="ORF">MILVUS5_LOCUS7535</name>
</gene>
<proteinExistence type="predicted"/>
<evidence type="ECO:0000313" key="1">
    <source>
        <dbReference type="EMBL" id="CAJ2637146.1"/>
    </source>
</evidence>
<dbReference type="EMBL" id="CASHSV030000013">
    <property type="protein sequence ID" value="CAJ2637146.1"/>
    <property type="molecule type" value="Genomic_DNA"/>
</dbReference>
<keyword evidence="2" id="KW-1185">Reference proteome</keyword>
<reference evidence="1" key="1">
    <citation type="submission" date="2023-10" db="EMBL/GenBank/DDBJ databases">
        <authorList>
            <person name="Rodriguez Cubillos JULIANA M."/>
            <person name="De Vega J."/>
        </authorList>
    </citation>
    <scope>NUCLEOTIDE SEQUENCE</scope>
</reference>
<organism evidence="1 2">
    <name type="scientific">Trifolium pratense</name>
    <name type="common">Red clover</name>
    <dbReference type="NCBI Taxonomy" id="57577"/>
    <lineage>
        <taxon>Eukaryota</taxon>
        <taxon>Viridiplantae</taxon>
        <taxon>Streptophyta</taxon>
        <taxon>Embryophyta</taxon>
        <taxon>Tracheophyta</taxon>
        <taxon>Spermatophyta</taxon>
        <taxon>Magnoliopsida</taxon>
        <taxon>eudicotyledons</taxon>
        <taxon>Gunneridae</taxon>
        <taxon>Pentapetalae</taxon>
        <taxon>rosids</taxon>
        <taxon>fabids</taxon>
        <taxon>Fabales</taxon>
        <taxon>Fabaceae</taxon>
        <taxon>Papilionoideae</taxon>
        <taxon>50 kb inversion clade</taxon>
        <taxon>NPAAA clade</taxon>
        <taxon>Hologalegina</taxon>
        <taxon>IRL clade</taxon>
        <taxon>Trifolieae</taxon>
        <taxon>Trifolium</taxon>
    </lineage>
</organism>
<protein>
    <submittedName>
        <fullName evidence="1">Uncharacterized protein</fullName>
    </submittedName>
</protein>